<evidence type="ECO:0000256" key="1">
    <source>
        <dbReference type="SAM" id="SignalP"/>
    </source>
</evidence>
<gene>
    <name evidence="2" type="ORF">PYTT_1749</name>
</gene>
<dbReference type="STRING" id="1679444.PYTT_1749"/>
<organism evidence="2 3">
    <name type="scientific">Akkermansia glycaniphila</name>
    <dbReference type="NCBI Taxonomy" id="1679444"/>
    <lineage>
        <taxon>Bacteria</taxon>
        <taxon>Pseudomonadati</taxon>
        <taxon>Verrucomicrobiota</taxon>
        <taxon>Verrucomicrobiia</taxon>
        <taxon>Verrucomicrobiales</taxon>
        <taxon>Akkermansiaceae</taxon>
        <taxon>Akkermansia</taxon>
    </lineage>
</organism>
<dbReference type="Proteomes" id="UP000176204">
    <property type="component" value="Chromosome I"/>
</dbReference>
<reference evidence="3" key="1">
    <citation type="submission" date="2016-09" db="EMBL/GenBank/DDBJ databases">
        <authorList>
            <person name="Koehorst J."/>
        </authorList>
    </citation>
    <scope>NUCLEOTIDE SEQUENCE [LARGE SCALE GENOMIC DNA]</scope>
</reference>
<feature type="chain" id="PRO_5014266398" evidence="1">
    <location>
        <begin position="19"/>
        <end position="194"/>
    </location>
</feature>
<feature type="signal peptide" evidence="1">
    <location>
        <begin position="1"/>
        <end position="18"/>
    </location>
</feature>
<proteinExistence type="predicted"/>
<accession>A0A1C7P8P6</accession>
<dbReference type="KEGG" id="agl:PYTT_1749"/>
<dbReference type="RefSeq" id="WP_067777724.1">
    <property type="nucleotide sequence ID" value="NZ_LIGX01000041.1"/>
</dbReference>
<name>A0A1C7P8P6_9BACT</name>
<keyword evidence="3" id="KW-1185">Reference proteome</keyword>
<keyword evidence="1" id="KW-0732">Signal</keyword>
<dbReference type="AlphaFoldDB" id="A0A1C7P8P6"/>
<sequence>MNTIPVGILLSLSVPPLAAPAATAPPITAWQNEILRAIREHDHLITVVVYKRSIIQSGAADSRKALQVYHAFVVCAEKGNIPEGARIFFVKPMDSPMDNQFNVKRDLIGEPHLYHVIGDVHGKLKNSINVLWDPLCFSKAQESIHTDFADLRQHHAEEILQAMQSSRTSPKFILDERSWKLFERQMQSDAMHDQ</sequence>
<evidence type="ECO:0000313" key="3">
    <source>
        <dbReference type="Proteomes" id="UP000176204"/>
    </source>
</evidence>
<protein>
    <submittedName>
        <fullName evidence="2">Uncharacterized protein</fullName>
    </submittedName>
</protein>
<dbReference type="EMBL" id="LT629973">
    <property type="protein sequence ID" value="SEH92289.1"/>
    <property type="molecule type" value="Genomic_DNA"/>
</dbReference>
<evidence type="ECO:0000313" key="2">
    <source>
        <dbReference type="EMBL" id="SEH92289.1"/>
    </source>
</evidence>